<gene>
    <name evidence="1" type="ORF">KIN20_019865</name>
</gene>
<name>A0AAD5MS57_PARTN</name>
<accession>A0AAD5MS57</accession>
<proteinExistence type="predicted"/>
<keyword evidence="2" id="KW-1185">Reference proteome</keyword>
<sequence length="148" mass="16588">MELISEEMRLLKMHEWLLDPSATVASERINLARSEDTSRDAVHHLIYTKRGHPSGGFERTLSIFRVLIISGGGTPAFSHIAELCRYIVTEGNDWEAAKPSILLSDPIYDCGKSAYSYFADPIASIRWCNIDRFVAGKRFSSIHDKGEG</sequence>
<comment type="caution">
    <text evidence="1">The sequence shown here is derived from an EMBL/GenBank/DDBJ whole genome shotgun (WGS) entry which is preliminary data.</text>
</comment>
<reference evidence="1" key="1">
    <citation type="submission" date="2021-06" db="EMBL/GenBank/DDBJ databases">
        <title>Parelaphostrongylus tenuis whole genome reference sequence.</title>
        <authorList>
            <person name="Garwood T.J."/>
            <person name="Larsen P.A."/>
            <person name="Fountain-Jones N.M."/>
            <person name="Garbe J.R."/>
            <person name="Macchietto M.G."/>
            <person name="Kania S.A."/>
            <person name="Gerhold R.W."/>
            <person name="Richards J.E."/>
            <person name="Wolf T.M."/>
        </authorList>
    </citation>
    <scope>NUCLEOTIDE SEQUENCE</scope>
    <source>
        <strain evidence="1">MNPRO001-30</strain>
        <tissue evidence="1">Meninges</tissue>
    </source>
</reference>
<evidence type="ECO:0000313" key="2">
    <source>
        <dbReference type="Proteomes" id="UP001196413"/>
    </source>
</evidence>
<protein>
    <submittedName>
        <fullName evidence="1">Uncharacterized protein</fullName>
    </submittedName>
</protein>
<dbReference type="EMBL" id="JAHQIW010003966">
    <property type="protein sequence ID" value="KAJ1360798.1"/>
    <property type="molecule type" value="Genomic_DNA"/>
</dbReference>
<dbReference type="AlphaFoldDB" id="A0AAD5MS57"/>
<organism evidence="1 2">
    <name type="scientific">Parelaphostrongylus tenuis</name>
    <name type="common">Meningeal worm</name>
    <dbReference type="NCBI Taxonomy" id="148309"/>
    <lineage>
        <taxon>Eukaryota</taxon>
        <taxon>Metazoa</taxon>
        <taxon>Ecdysozoa</taxon>
        <taxon>Nematoda</taxon>
        <taxon>Chromadorea</taxon>
        <taxon>Rhabditida</taxon>
        <taxon>Rhabditina</taxon>
        <taxon>Rhabditomorpha</taxon>
        <taxon>Strongyloidea</taxon>
        <taxon>Metastrongylidae</taxon>
        <taxon>Parelaphostrongylus</taxon>
    </lineage>
</organism>
<dbReference type="Proteomes" id="UP001196413">
    <property type="component" value="Unassembled WGS sequence"/>
</dbReference>
<evidence type="ECO:0000313" key="1">
    <source>
        <dbReference type="EMBL" id="KAJ1360798.1"/>
    </source>
</evidence>